<accession>A0AAW1RMH6</accession>
<comment type="caution">
    <text evidence="1">The sequence shown here is derived from an EMBL/GenBank/DDBJ whole genome shotgun (WGS) entry which is preliminary data.</text>
</comment>
<keyword evidence="2" id="KW-1185">Reference proteome</keyword>
<evidence type="ECO:0000313" key="2">
    <source>
        <dbReference type="Proteomes" id="UP001485043"/>
    </source>
</evidence>
<sequence length="76" mass="8943">MINSLEAEIGRRWPDFHQAKHLAAVPFLLASLDVRIWVRLQWWRPFLLHILNNRTPGLSSRGLRRLQPCQMDASEL</sequence>
<organism evidence="1 2">
    <name type="scientific">Apatococcus fuscideae</name>
    <dbReference type="NCBI Taxonomy" id="2026836"/>
    <lineage>
        <taxon>Eukaryota</taxon>
        <taxon>Viridiplantae</taxon>
        <taxon>Chlorophyta</taxon>
        <taxon>core chlorophytes</taxon>
        <taxon>Trebouxiophyceae</taxon>
        <taxon>Chlorellales</taxon>
        <taxon>Chlorellaceae</taxon>
        <taxon>Apatococcus</taxon>
    </lineage>
</organism>
<protein>
    <submittedName>
        <fullName evidence="1">Uncharacterized protein</fullName>
    </submittedName>
</protein>
<dbReference type="AlphaFoldDB" id="A0AAW1RMH6"/>
<evidence type="ECO:0000313" key="1">
    <source>
        <dbReference type="EMBL" id="KAK9834942.1"/>
    </source>
</evidence>
<dbReference type="EMBL" id="JALJOV010002092">
    <property type="protein sequence ID" value="KAK9834942.1"/>
    <property type="molecule type" value="Genomic_DNA"/>
</dbReference>
<reference evidence="1 2" key="1">
    <citation type="journal article" date="2024" name="Nat. Commun.">
        <title>Phylogenomics reveals the evolutionary origins of lichenization in chlorophyte algae.</title>
        <authorList>
            <person name="Puginier C."/>
            <person name="Libourel C."/>
            <person name="Otte J."/>
            <person name="Skaloud P."/>
            <person name="Haon M."/>
            <person name="Grisel S."/>
            <person name="Petersen M."/>
            <person name="Berrin J.G."/>
            <person name="Delaux P.M."/>
            <person name="Dal Grande F."/>
            <person name="Keller J."/>
        </authorList>
    </citation>
    <scope>NUCLEOTIDE SEQUENCE [LARGE SCALE GENOMIC DNA]</scope>
    <source>
        <strain evidence="1 2">SAG 2523</strain>
    </source>
</reference>
<gene>
    <name evidence="1" type="ORF">WJX84_007596</name>
</gene>
<proteinExistence type="predicted"/>
<dbReference type="Proteomes" id="UP001485043">
    <property type="component" value="Unassembled WGS sequence"/>
</dbReference>
<name>A0AAW1RMH6_9CHLO</name>